<organism evidence="14 15">
    <name type="scientific">Caerostris extrusa</name>
    <name type="common">Bark spider</name>
    <name type="synonym">Caerostris bankana</name>
    <dbReference type="NCBI Taxonomy" id="172846"/>
    <lineage>
        <taxon>Eukaryota</taxon>
        <taxon>Metazoa</taxon>
        <taxon>Ecdysozoa</taxon>
        <taxon>Arthropoda</taxon>
        <taxon>Chelicerata</taxon>
        <taxon>Arachnida</taxon>
        <taxon>Araneae</taxon>
        <taxon>Araneomorphae</taxon>
        <taxon>Entelegynae</taxon>
        <taxon>Araneoidea</taxon>
        <taxon>Araneidae</taxon>
        <taxon>Caerostris</taxon>
    </lineage>
</organism>
<evidence type="ECO:0000256" key="10">
    <source>
        <dbReference type="ARBA" id="ARBA00023201"/>
    </source>
</evidence>
<keyword evidence="6 13" id="KW-1133">Transmembrane helix</keyword>
<dbReference type="EMBL" id="BPLR01013584">
    <property type="protein sequence ID" value="GIY62122.1"/>
    <property type="molecule type" value="Genomic_DNA"/>
</dbReference>
<protein>
    <submittedName>
        <fullName evidence="14">Uncharacterized protein</fullName>
    </submittedName>
</protein>
<keyword evidence="11 12" id="KW-0407">Ion channel</keyword>
<keyword evidence="3 12" id="KW-0813">Transport</keyword>
<sequence length="373" mass="43276">MLWKRIFKRSFAWQMVKNVIFFACCSFFIIQSIEFYNHYSTYPTTTSIAVESPESLKIPAITVCDKNIVRRTHFCAAYPDSCQIPYDIEIFCQRHPVICAGNDSKYNDGEKANKIQYISLHSDKYEAFYPWMVSPVFFSIHSSVIPENPLTTGKAVRPGYQYKVSYRLEEEHLLPHPYATNCTDYDALWRENGKTGPRSQEMCIYMCLKKYNKRCTSCEEGTNDASRTTWCVGILGVQTTAEQDQLPRPRQQRPSQLHRRLPMDSIQGFESIGYIITSRKLNVNYDSLDYDIPFEGERIDIAVHLIDKDVTVISHIPRYGEWELFSYIGGLIGCWLGISAWAFVDIIEANFRRFLRLIQKLRQKSKKQTASCV</sequence>
<feature type="transmembrane region" description="Helical" evidence="13">
    <location>
        <begin position="324"/>
        <end position="347"/>
    </location>
</feature>
<keyword evidence="10 12" id="KW-0739">Sodium transport</keyword>
<proteinExistence type="inferred from homology"/>
<comment type="subcellular location">
    <subcellularLocation>
        <location evidence="1">Membrane</location>
        <topology evidence="1">Multi-pass membrane protein</topology>
    </subcellularLocation>
</comment>
<evidence type="ECO:0000256" key="13">
    <source>
        <dbReference type="SAM" id="Phobius"/>
    </source>
</evidence>
<keyword evidence="7" id="KW-0915">Sodium</keyword>
<dbReference type="GO" id="GO:0005886">
    <property type="term" value="C:plasma membrane"/>
    <property type="evidence" value="ECO:0007669"/>
    <property type="project" value="TreeGrafter"/>
</dbReference>
<dbReference type="AlphaFoldDB" id="A0AAV4UVK7"/>
<keyword evidence="5 12" id="KW-0812">Transmembrane</keyword>
<evidence type="ECO:0000256" key="7">
    <source>
        <dbReference type="ARBA" id="ARBA00023053"/>
    </source>
</evidence>
<dbReference type="GO" id="GO:0015280">
    <property type="term" value="F:ligand-gated sodium channel activity"/>
    <property type="evidence" value="ECO:0007669"/>
    <property type="project" value="TreeGrafter"/>
</dbReference>
<evidence type="ECO:0000256" key="9">
    <source>
        <dbReference type="ARBA" id="ARBA00023136"/>
    </source>
</evidence>
<keyword evidence="15" id="KW-1185">Reference proteome</keyword>
<comment type="caution">
    <text evidence="14">The sequence shown here is derived from an EMBL/GenBank/DDBJ whole genome shotgun (WGS) entry which is preliminary data.</text>
</comment>
<evidence type="ECO:0000256" key="11">
    <source>
        <dbReference type="ARBA" id="ARBA00023303"/>
    </source>
</evidence>
<keyword evidence="8 12" id="KW-0406">Ion transport</keyword>
<dbReference type="InterPro" id="IPR001873">
    <property type="entry name" value="ENaC"/>
</dbReference>
<evidence type="ECO:0000256" key="1">
    <source>
        <dbReference type="ARBA" id="ARBA00004141"/>
    </source>
</evidence>
<evidence type="ECO:0000256" key="6">
    <source>
        <dbReference type="ARBA" id="ARBA00022989"/>
    </source>
</evidence>
<reference evidence="14 15" key="1">
    <citation type="submission" date="2021-06" db="EMBL/GenBank/DDBJ databases">
        <title>Caerostris extrusa draft genome.</title>
        <authorList>
            <person name="Kono N."/>
            <person name="Arakawa K."/>
        </authorList>
    </citation>
    <scope>NUCLEOTIDE SEQUENCE [LARGE SCALE GENOMIC DNA]</scope>
</reference>
<evidence type="ECO:0000256" key="4">
    <source>
        <dbReference type="ARBA" id="ARBA00022461"/>
    </source>
</evidence>
<gene>
    <name evidence="14" type="primary">AVEN_235582_1</name>
    <name evidence="14" type="ORF">CEXT_556041</name>
</gene>
<keyword evidence="4 12" id="KW-0894">Sodium channel</keyword>
<comment type="similarity">
    <text evidence="2 12">Belongs to the amiloride-sensitive sodium channel (TC 1.A.6) family.</text>
</comment>
<dbReference type="PANTHER" id="PTHR11690">
    <property type="entry name" value="AMILORIDE-SENSITIVE SODIUM CHANNEL-RELATED"/>
    <property type="match status" value="1"/>
</dbReference>
<evidence type="ECO:0000256" key="3">
    <source>
        <dbReference type="ARBA" id="ARBA00022448"/>
    </source>
</evidence>
<accession>A0AAV4UVK7</accession>
<evidence type="ECO:0000256" key="2">
    <source>
        <dbReference type="ARBA" id="ARBA00007193"/>
    </source>
</evidence>
<evidence type="ECO:0000256" key="12">
    <source>
        <dbReference type="RuleBase" id="RU000679"/>
    </source>
</evidence>
<keyword evidence="9 13" id="KW-0472">Membrane</keyword>
<dbReference type="Proteomes" id="UP001054945">
    <property type="component" value="Unassembled WGS sequence"/>
</dbReference>
<evidence type="ECO:0000313" key="14">
    <source>
        <dbReference type="EMBL" id="GIY62122.1"/>
    </source>
</evidence>
<dbReference type="Gene3D" id="1.10.287.770">
    <property type="entry name" value="YojJ-like"/>
    <property type="match status" value="1"/>
</dbReference>
<name>A0AAV4UVK7_CAEEX</name>
<dbReference type="Pfam" id="PF00858">
    <property type="entry name" value="ASC"/>
    <property type="match status" value="2"/>
</dbReference>
<evidence type="ECO:0000256" key="8">
    <source>
        <dbReference type="ARBA" id="ARBA00023065"/>
    </source>
</evidence>
<evidence type="ECO:0000256" key="5">
    <source>
        <dbReference type="ARBA" id="ARBA00022692"/>
    </source>
</evidence>
<evidence type="ECO:0000313" key="15">
    <source>
        <dbReference type="Proteomes" id="UP001054945"/>
    </source>
</evidence>